<gene>
    <name evidence="1" type="ORF">B0O95_105219</name>
</gene>
<dbReference type="AlphaFoldDB" id="A0A2P5KBL6"/>
<name>A0A2P5KBL6_9BURK</name>
<reference evidence="1 2" key="1">
    <citation type="submission" date="2018-01" db="EMBL/GenBank/DDBJ databases">
        <title>Genomic Encyclopedia of Type Strains, Phase III (KMG-III): the genomes of soil and plant-associated and newly described type strains.</title>
        <authorList>
            <person name="Whitman W."/>
        </authorList>
    </citation>
    <scope>NUCLEOTIDE SEQUENCE [LARGE SCALE GENOMIC DNA]</scope>
    <source>
        <strain evidence="1 2">HKI456</strain>
    </source>
</reference>
<dbReference type="EMBL" id="PRDW01000005">
    <property type="protein sequence ID" value="PPB84035.1"/>
    <property type="molecule type" value="Genomic_DNA"/>
</dbReference>
<protein>
    <submittedName>
        <fullName evidence="1">Uncharacterized protein</fullName>
    </submittedName>
</protein>
<keyword evidence="2" id="KW-1185">Reference proteome</keyword>
<proteinExistence type="predicted"/>
<dbReference type="Proteomes" id="UP000243096">
    <property type="component" value="Unassembled WGS sequence"/>
</dbReference>
<evidence type="ECO:0000313" key="1">
    <source>
        <dbReference type="EMBL" id="PPB84035.1"/>
    </source>
</evidence>
<comment type="caution">
    <text evidence="1">The sequence shown here is derived from an EMBL/GenBank/DDBJ whole genome shotgun (WGS) entry which is preliminary data.</text>
</comment>
<accession>A0A2P5KBL6</accession>
<organism evidence="1 2">
    <name type="scientific">Mycetohabitans endofungorum</name>
    <dbReference type="NCBI Taxonomy" id="417203"/>
    <lineage>
        <taxon>Bacteria</taxon>
        <taxon>Pseudomonadati</taxon>
        <taxon>Pseudomonadota</taxon>
        <taxon>Betaproteobacteria</taxon>
        <taxon>Burkholderiales</taxon>
        <taxon>Burkholderiaceae</taxon>
        <taxon>Mycetohabitans</taxon>
    </lineage>
</organism>
<evidence type="ECO:0000313" key="2">
    <source>
        <dbReference type="Proteomes" id="UP000243096"/>
    </source>
</evidence>
<sequence>MGLYAGLFDGDASEHFILPAQRYAYLHVVCDTPVAAEPRHNGAAQPYDDYW</sequence>